<evidence type="ECO:0000256" key="1">
    <source>
        <dbReference type="ARBA" id="ARBA00004141"/>
    </source>
</evidence>
<feature type="transmembrane region" description="Helical" evidence="6">
    <location>
        <begin position="343"/>
        <end position="367"/>
    </location>
</feature>
<feature type="transmembrane region" description="Helical" evidence="6">
    <location>
        <begin position="233"/>
        <end position="258"/>
    </location>
</feature>
<reference evidence="7 8" key="1">
    <citation type="journal article" date="2019" name="Int. J. Syst. Evol. Microbiol.">
        <title>The Global Catalogue of Microorganisms (GCM) 10K type strain sequencing project: providing services to taxonomists for standard genome sequencing and annotation.</title>
        <authorList>
            <consortium name="The Broad Institute Genomics Platform"/>
            <consortium name="The Broad Institute Genome Sequencing Center for Infectious Disease"/>
            <person name="Wu L."/>
            <person name="Ma J."/>
        </authorList>
    </citation>
    <scope>NUCLEOTIDE SEQUENCE [LARGE SCALE GENOMIC DNA]</scope>
    <source>
        <strain evidence="7 8">JCM 1405</strain>
    </source>
</reference>
<proteinExistence type="predicted"/>
<keyword evidence="8" id="KW-1185">Reference proteome</keyword>
<evidence type="ECO:0000256" key="5">
    <source>
        <dbReference type="ARBA" id="ARBA00023136"/>
    </source>
</evidence>
<evidence type="ECO:0000256" key="6">
    <source>
        <dbReference type="SAM" id="Phobius"/>
    </source>
</evidence>
<evidence type="ECO:0000256" key="3">
    <source>
        <dbReference type="ARBA" id="ARBA00022692"/>
    </source>
</evidence>
<evidence type="ECO:0000256" key="2">
    <source>
        <dbReference type="ARBA" id="ARBA00022448"/>
    </source>
</evidence>
<accession>A0ABN1IKX2</accession>
<comment type="caution">
    <text evidence="7">The sequence shown here is derived from an EMBL/GenBank/DDBJ whole genome shotgun (WGS) entry which is preliminary data.</text>
</comment>
<keyword evidence="2" id="KW-0813">Transport</keyword>
<sequence>MESKESKSFLKSIISLIGPGLITAAVVMGPGSITASSQAGATMGYSLLWAVALAGFMMIVFTRMGSTIGIMSKDSFLGTVTEKYGRIVAILIGVSGFLITTGFQTGNNIGVGLAFSAMFGGSVGIWASIFTIIAMVFLWSSSSIYNMLEKLMTVMVFIMIVTFFGNLFMIRPNGVELVKGFIPSKPEAFGLVVSISATTFSVAAAAFQTYIVRSKGWTKNDLSDGLKSSTIGIVILGLISMVIMITSATVLKPAGITVKSAVDMAMQLEPLLGPLAKWMFLFGLWSAAFSSFIVNAMIGGTFLADGLGLGKELDSKWSKIFASGVMILGTLASILFGKNPIQLLILAQGTTIFGVPLISTVMLLLSNNKDLMKEYKNKMFINIVSVLSIVWLLYLSYRQLMSFLK</sequence>
<feature type="transmembrane region" description="Helical" evidence="6">
    <location>
        <begin position="45"/>
        <end position="64"/>
    </location>
</feature>
<feature type="transmembrane region" description="Helical" evidence="6">
    <location>
        <begin position="278"/>
        <end position="299"/>
    </location>
</feature>
<comment type="subcellular location">
    <subcellularLocation>
        <location evidence="1">Membrane</location>
        <topology evidence="1">Multi-pass membrane protein</topology>
    </subcellularLocation>
</comment>
<feature type="transmembrane region" description="Helical" evidence="6">
    <location>
        <begin position="189"/>
        <end position="212"/>
    </location>
</feature>
<dbReference type="PANTHER" id="PTHR11706:SF33">
    <property type="entry name" value="NATURAL RESISTANCE-ASSOCIATED MACROPHAGE PROTEIN 2"/>
    <property type="match status" value="1"/>
</dbReference>
<dbReference type="RefSeq" id="WP_343765276.1">
    <property type="nucleotide sequence ID" value="NZ_BAAACF010000001.1"/>
</dbReference>
<dbReference type="EMBL" id="BAAACF010000001">
    <property type="protein sequence ID" value="GAA0716442.1"/>
    <property type="molecule type" value="Genomic_DNA"/>
</dbReference>
<dbReference type="PANTHER" id="PTHR11706">
    <property type="entry name" value="SOLUTE CARRIER PROTEIN FAMILY 11 MEMBER"/>
    <property type="match status" value="1"/>
</dbReference>
<feature type="transmembrane region" description="Helical" evidence="6">
    <location>
        <begin position="109"/>
        <end position="139"/>
    </location>
</feature>
<keyword evidence="4 6" id="KW-1133">Transmembrane helix</keyword>
<evidence type="ECO:0000256" key="4">
    <source>
        <dbReference type="ARBA" id="ARBA00022989"/>
    </source>
</evidence>
<feature type="transmembrane region" description="Helical" evidence="6">
    <location>
        <begin position="84"/>
        <end position="103"/>
    </location>
</feature>
<feature type="transmembrane region" description="Helical" evidence="6">
    <location>
        <begin position="379"/>
        <end position="397"/>
    </location>
</feature>
<name>A0ABN1IKX2_9CLOT</name>
<keyword evidence="3 6" id="KW-0812">Transmembrane</keyword>
<gene>
    <name evidence="7" type="ORF">GCM10008905_00890</name>
</gene>
<dbReference type="Pfam" id="PF01566">
    <property type="entry name" value="Nramp"/>
    <property type="match status" value="1"/>
</dbReference>
<protein>
    <submittedName>
        <fullName evidence="7">Divalent metal cation transporter</fullName>
    </submittedName>
</protein>
<dbReference type="Proteomes" id="UP001500339">
    <property type="component" value="Unassembled WGS sequence"/>
</dbReference>
<feature type="transmembrane region" description="Helical" evidence="6">
    <location>
        <begin position="151"/>
        <end position="169"/>
    </location>
</feature>
<organism evidence="7 8">
    <name type="scientific">Clostridium malenominatum</name>
    <dbReference type="NCBI Taxonomy" id="1539"/>
    <lineage>
        <taxon>Bacteria</taxon>
        <taxon>Bacillati</taxon>
        <taxon>Bacillota</taxon>
        <taxon>Clostridia</taxon>
        <taxon>Eubacteriales</taxon>
        <taxon>Clostridiaceae</taxon>
        <taxon>Clostridium</taxon>
    </lineage>
</organism>
<feature type="transmembrane region" description="Helical" evidence="6">
    <location>
        <begin position="320"/>
        <end position="337"/>
    </location>
</feature>
<evidence type="ECO:0000313" key="8">
    <source>
        <dbReference type="Proteomes" id="UP001500339"/>
    </source>
</evidence>
<evidence type="ECO:0000313" key="7">
    <source>
        <dbReference type="EMBL" id="GAA0716442.1"/>
    </source>
</evidence>
<dbReference type="InterPro" id="IPR001046">
    <property type="entry name" value="NRAMP_fam"/>
</dbReference>
<keyword evidence="5 6" id="KW-0472">Membrane</keyword>
<feature type="transmembrane region" description="Helical" evidence="6">
    <location>
        <begin position="12"/>
        <end position="33"/>
    </location>
</feature>